<reference evidence="3" key="1">
    <citation type="submission" date="2023-07" db="EMBL/GenBank/DDBJ databases">
        <title>Myceligenerans salitolerans sp. nov., a halotolerant actinomycete isolated from a salt lake in Xinjiang, China.</title>
        <authorList>
            <person name="Guan T."/>
        </authorList>
    </citation>
    <scope>NUCLEOTIDE SEQUENCE [LARGE SCALE GENOMIC DNA]</scope>
    <source>
        <strain evidence="3">XHU 5031</strain>
    </source>
</reference>
<sequence>MSIEDGGETAPVGITPTYAALLAFAGISVLYLPLLGLTIALVTGIVGRRRPWVLAAASVVAAWATLAMVFFLIPEMLGRVGL</sequence>
<evidence type="ECO:0000256" key="1">
    <source>
        <dbReference type="SAM" id="Phobius"/>
    </source>
</evidence>
<organism evidence="2 3">
    <name type="scientific">Myceligenerans salitolerans</name>
    <dbReference type="NCBI Taxonomy" id="1230528"/>
    <lineage>
        <taxon>Bacteria</taxon>
        <taxon>Bacillati</taxon>
        <taxon>Actinomycetota</taxon>
        <taxon>Actinomycetes</taxon>
        <taxon>Micrococcales</taxon>
        <taxon>Promicromonosporaceae</taxon>
        <taxon>Myceligenerans</taxon>
    </lineage>
</organism>
<dbReference type="Proteomes" id="UP000664617">
    <property type="component" value="Unassembled WGS sequence"/>
</dbReference>
<keyword evidence="1" id="KW-0472">Membrane</keyword>
<name>A0ABS3I6V3_9MICO</name>
<gene>
    <name evidence="2" type="ORF">J0911_06740</name>
</gene>
<comment type="caution">
    <text evidence="2">The sequence shown here is derived from an EMBL/GenBank/DDBJ whole genome shotgun (WGS) entry which is preliminary data.</text>
</comment>
<feature type="transmembrane region" description="Helical" evidence="1">
    <location>
        <begin position="20"/>
        <end position="45"/>
    </location>
</feature>
<dbReference type="EMBL" id="JAFMPK010000027">
    <property type="protein sequence ID" value="MBO0608725.1"/>
    <property type="molecule type" value="Genomic_DNA"/>
</dbReference>
<dbReference type="RefSeq" id="WP_207274666.1">
    <property type="nucleotide sequence ID" value="NZ_JAFMPK010000027.1"/>
</dbReference>
<evidence type="ECO:0008006" key="4">
    <source>
        <dbReference type="Google" id="ProtNLM"/>
    </source>
</evidence>
<proteinExistence type="predicted"/>
<feature type="transmembrane region" description="Helical" evidence="1">
    <location>
        <begin position="52"/>
        <end position="73"/>
    </location>
</feature>
<keyword evidence="1" id="KW-1133">Transmembrane helix</keyword>
<evidence type="ECO:0000313" key="2">
    <source>
        <dbReference type="EMBL" id="MBO0608725.1"/>
    </source>
</evidence>
<keyword evidence="3" id="KW-1185">Reference proteome</keyword>
<evidence type="ECO:0000313" key="3">
    <source>
        <dbReference type="Proteomes" id="UP000664617"/>
    </source>
</evidence>
<accession>A0ABS3I6V3</accession>
<protein>
    <recommendedName>
        <fullName evidence="4">Tripartite tricarboxylate transporter TctB family protein</fullName>
    </recommendedName>
</protein>
<keyword evidence="1" id="KW-0812">Transmembrane</keyword>